<feature type="domain" description="SusD-like N-terminal" evidence="7">
    <location>
        <begin position="53"/>
        <end position="230"/>
    </location>
</feature>
<dbReference type="CDD" id="cd08977">
    <property type="entry name" value="SusD"/>
    <property type="match status" value="1"/>
</dbReference>
<dbReference type="SUPFAM" id="SSF48452">
    <property type="entry name" value="TPR-like"/>
    <property type="match status" value="1"/>
</dbReference>
<evidence type="ECO:0000256" key="5">
    <source>
        <dbReference type="ARBA" id="ARBA00023237"/>
    </source>
</evidence>
<keyword evidence="9" id="KW-1185">Reference proteome</keyword>
<reference evidence="8" key="1">
    <citation type="journal article" date="2014" name="Int. J. Syst. Evol. Microbiol.">
        <title>Complete genome sequence of Corynebacterium casei LMG S-19264T (=DSM 44701T), isolated from a smear-ripened cheese.</title>
        <authorList>
            <consortium name="US DOE Joint Genome Institute (JGI-PGF)"/>
            <person name="Walter F."/>
            <person name="Albersmeier A."/>
            <person name="Kalinowski J."/>
            <person name="Ruckert C."/>
        </authorList>
    </citation>
    <scope>NUCLEOTIDE SEQUENCE</scope>
    <source>
        <strain evidence="8">JCM 12862</strain>
    </source>
</reference>
<evidence type="ECO:0000256" key="3">
    <source>
        <dbReference type="ARBA" id="ARBA00022729"/>
    </source>
</evidence>
<evidence type="ECO:0000313" key="8">
    <source>
        <dbReference type="EMBL" id="GGK27389.1"/>
    </source>
</evidence>
<proteinExistence type="inferred from homology"/>
<dbReference type="EMBL" id="BMNR01000004">
    <property type="protein sequence ID" value="GGK27389.1"/>
    <property type="molecule type" value="Genomic_DNA"/>
</dbReference>
<comment type="caution">
    <text evidence="8">The sequence shown here is derived from an EMBL/GenBank/DDBJ whole genome shotgun (WGS) entry which is preliminary data.</text>
</comment>
<dbReference type="Gene3D" id="1.25.40.390">
    <property type="match status" value="1"/>
</dbReference>
<keyword evidence="3" id="KW-0732">Signal</keyword>
<evidence type="ECO:0000256" key="4">
    <source>
        <dbReference type="ARBA" id="ARBA00023136"/>
    </source>
</evidence>
<dbReference type="GO" id="GO:0009279">
    <property type="term" value="C:cell outer membrane"/>
    <property type="evidence" value="ECO:0007669"/>
    <property type="project" value="UniProtKB-SubCell"/>
</dbReference>
<evidence type="ECO:0000259" key="7">
    <source>
        <dbReference type="Pfam" id="PF14322"/>
    </source>
</evidence>
<comment type="subcellular location">
    <subcellularLocation>
        <location evidence="1">Cell outer membrane</location>
    </subcellularLocation>
</comment>
<keyword evidence="5" id="KW-0998">Cell outer membrane</keyword>
<sequence length="530" mass="59336">MKTNLIKNIKWMRWIAICFITAFVSCDSLLVEKPLNQIGTEFFYQNEGDALAALTAVYADLKNGNGYYRQQFLSNLFAASDQGIPNAGKHADFRTGNITSTNQNLPNMWIEIYVGIKDANNVIARVPGITNMDEQLKSRILGEARFLRALNYFNLVRCFGEVPLRTEPVKPGEGGLPISPIEDIYNVIINDLQFASENCWGFNETRNGYTNDIGRVTKASAHAMLAKVYLQIASSKRTASEGNLGNDRYNGITGTPESYYQLCKNECDLALNENGYQLVSNLEDWKKIFDANNGNNPEMLFEVQGSSIVEQGTALSNLFSPKDAGLSGGGFGGTNAFQSSFVMKNTDRYDIRFQNSIIHEFQDQTITYVLNPNSNGYLRTVTATGESRSVLFRVFTSKYIDRDATTEYTSQQNWHIIRLADVYLMRAEALAEIDQDPSSANADLSILRTRVGMPDFDGTSMSMSDFRKALLAERSAELSMEGHRFFDLTRLGVYDEYCKSTYGNAVGARQPEDYTWPIPIIETSANENID</sequence>
<evidence type="ECO:0000259" key="6">
    <source>
        <dbReference type="Pfam" id="PF07980"/>
    </source>
</evidence>
<evidence type="ECO:0000256" key="2">
    <source>
        <dbReference type="ARBA" id="ARBA00006275"/>
    </source>
</evidence>
<dbReference type="InterPro" id="IPR011990">
    <property type="entry name" value="TPR-like_helical_dom_sf"/>
</dbReference>
<gene>
    <name evidence="8" type="ORF">GCM10007962_22030</name>
</gene>
<evidence type="ECO:0000313" key="9">
    <source>
        <dbReference type="Proteomes" id="UP000612329"/>
    </source>
</evidence>
<dbReference type="Pfam" id="PF14322">
    <property type="entry name" value="SusD-like_3"/>
    <property type="match status" value="1"/>
</dbReference>
<dbReference type="Pfam" id="PF07980">
    <property type="entry name" value="SusD_RagB"/>
    <property type="match status" value="1"/>
</dbReference>
<protein>
    <submittedName>
        <fullName evidence="8">Membrane protein</fullName>
    </submittedName>
</protein>
<evidence type="ECO:0000256" key="1">
    <source>
        <dbReference type="ARBA" id="ARBA00004442"/>
    </source>
</evidence>
<dbReference type="InterPro" id="IPR033985">
    <property type="entry name" value="SusD-like_N"/>
</dbReference>
<accession>A0A8J3BTN5</accession>
<dbReference type="InterPro" id="IPR012944">
    <property type="entry name" value="SusD_RagB_dom"/>
</dbReference>
<keyword evidence="4" id="KW-0472">Membrane</keyword>
<name>A0A8J3BTN5_9FLAO</name>
<comment type="similarity">
    <text evidence="2">Belongs to the SusD family.</text>
</comment>
<feature type="domain" description="RagB/SusD" evidence="6">
    <location>
        <begin position="260"/>
        <end position="528"/>
    </location>
</feature>
<dbReference type="RefSeq" id="WP_188652998.1">
    <property type="nucleotide sequence ID" value="NZ_BMNR01000004.1"/>
</dbReference>
<dbReference type="Proteomes" id="UP000612329">
    <property type="component" value="Unassembled WGS sequence"/>
</dbReference>
<dbReference type="AlphaFoldDB" id="A0A8J3BTN5"/>
<organism evidence="8 9">
    <name type="scientific">Yeosuana aromativorans</name>
    <dbReference type="NCBI Taxonomy" id="288019"/>
    <lineage>
        <taxon>Bacteria</taxon>
        <taxon>Pseudomonadati</taxon>
        <taxon>Bacteroidota</taxon>
        <taxon>Flavobacteriia</taxon>
        <taxon>Flavobacteriales</taxon>
        <taxon>Flavobacteriaceae</taxon>
        <taxon>Yeosuana</taxon>
    </lineage>
</organism>
<reference evidence="8" key="2">
    <citation type="submission" date="2020-09" db="EMBL/GenBank/DDBJ databases">
        <authorList>
            <person name="Sun Q."/>
            <person name="Ohkuma M."/>
        </authorList>
    </citation>
    <scope>NUCLEOTIDE SEQUENCE</scope>
    <source>
        <strain evidence="8">JCM 12862</strain>
    </source>
</reference>
<dbReference type="PROSITE" id="PS51257">
    <property type="entry name" value="PROKAR_LIPOPROTEIN"/>
    <property type="match status" value="1"/>
</dbReference>